<dbReference type="GO" id="GO:0003677">
    <property type="term" value="F:DNA binding"/>
    <property type="evidence" value="ECO:0007669"/>
    <property type="project" value="InterPro"/>
</dbReference>
<dbReference type="EMBL" id="RXPE01000005">
    <property type="protein sequence ID" value="RTR29028.1"/>
    <property type="molecule type" value="Genomic_DNA"/>
</dbReference>
<dbReference type="InterPro" id="IPR050639">
    <property type="entry name" value="SSR_resolvase"/>
</dbReference>
<dbReference type="PROSITE" id="PS51736">
    <property type="entry name" value="RECOMBINASES_3"/>
    <property type="match status" value="1"/>
</dbReference>
<keyword evidence="5" id="KW-1185">Reference proteome</keyword>
<dbReference type="Pfam" id="PF13408">
    <property type="entry name" value="Zn_ribbon_recom"/>
    <property type="match status" value="1"/>
</dbReference>
<dbReference type="PANTHER" id="PTHR30461:SF23">
    <property type="entry name" value="DNA RECOMBINASE-RELATED"/>
    <property type="match status" value="1"/>
</dbReference>
<protein>
    <submittedName>
        <fullName evidence="4">Recombinase family protein</fullName>
    </submittedName>
</protein>
<dbReference type="GO" id="GO:0000150">
    <property type="term" value="F:DNA strand exchange activity"/>
    <property type="evidence" value="ECO:0007669"/>
    <property type="project" value="InterPro"/>
</dbReference>
<reference evidence="4 5" key="1">
    <citation type="submission" date="2018-12" db="EMBL/GenBank/DDBJ databases">
        <title>Deinococcus radiophilus ATCC 27603 genome sequencing and assembly.</title>
        <authorList>
            <person name="Maclea K.S."/>
            <person name="Maynard C.R."/>
        </authorList>
    </citation>
    <scope>NUCLEOTIDE SEQUENCE [LARGE SCALE GENOMIC DNA]</scope>
    <source>
        <strain evidence="4 5">ATCC 27603</strain>
    </source>
</reference>
<dbReference type="RefSeq" id="WP_126351483.1">
    <property type="nucleotide sequence ID" value="NZ_CP086380.1"/>
</dbReference>
<dbReference type="PANTHER" id="PTHR30461">
    <property type="entry name" value="DNA-INVERTASE FROM LAMBDOID PROPHAGE"/>
    <property type="match status" value="1"/>
</dbReference>
<evidence type="ECO:0000259" key="2">
    <source>
        <dbReference type="PROSITE" id="PS51736"/>
    </source>
</evidence>
<dbReference type="SUPFAM" id="SSF53041">
    <property type="entry name" value="Resolvase-like"/>
    <property type="match status" value="1"/>
</dbReference>
<accession>A0A3S0IBS5</accession>
<feature type="domain" description="Resolvase/invertase-type recombinase catalytic" evidence="2">
    <location>
        <begin position="4"/>
        <end position="151"/>
    </location>
</feature>
<dbReference type="Gene3D" id="3.40.50.1390">
    <property type="entry name" value="Resolvase, N-terminal catalytic domain"/>
    <property type="match status" value="1"/>
</dbReference>
<evidence type="ECO:0000256" key="1">
    <source>
        <dbReference type="SAM" id="Coils"/>
    </source>
</evidence>
<keyword evidence="1" id="KW-0175">Coiled coil</keyword>
<dbReference type="InterPro" id="IPR011109">
    <property type="entry name" value="DNA_bind_recombinase_dom"/>
</dbReference>
<dbReference type="InterPro" id="IPR006119">
    <property type="entry name" value="Resolv_N"/>
</dbReference>
<dbReference type="AlphaFoldDB" id="A0A3S0IBS5"/>
<comment type="caution">
    <text evidence="4">The sequence shown here is derived from an EMBL/GenBank/DDBJ whole genome shotgun (WGS) entry which is preliminary data.</text>
</comment>
<dbReference type="OrthoDB" id="9781670at2"/>
<dbReference type="Gene3D" id="3.90.1750.20">
    <property type="entry name" value="Putative Large Serine Recombinase, Chain B, Domain 2"/>
    <property type="match status" value="1"/>
</dbReference>
<evidence type="ECO:0000259" key="3">
    <source>
        <dbReference type="PROSITE" id="PS51737"/>
    </source>
</evidence>
<sequence length="493" mass="55189">MNHRIAVYRRVSTEEQTTNHSLESQASILRAFADQQGYTVARDYVDGGWSGSSRERPALEQLLADAKEGLFETVLIYRLDRLARSTYLAYSLIQELADLGVGVRSYSEPQIDSSTPMGKVSLGVTAIFAELERDTFMQRSRDGTRKAVKEGRYVGGITAYGYQAEDKQLVVYEPEAEIVRMIFSWVGEQGWSTTKVAQELTRLNIPTKYRRDGRGIRGKDTATYWRAGGVLRLLKNTTYRGEYRYGKRNTKGPNGKDVISVPCPAIVTPELWDAAQATLQRNALTATRNAKHTYMLKSLIKCGGCGCTYIGTRGKKWQGYACSGRSERSGKEQAARCRNPGLAMRDIEGEIWQHICELLSAPERHLEQRPLTLIPAELPLARTALAESRESRKRLTDLYLDPNGPLSKAEYLERLAGLDTQIAELESRISQLSDTAAQEQAYQQQAEELRALAQRYQGELDTADDGLRQTLAHHLVQRITVGADGGVDVEWVI</sequence>
<organism evidence="4 5">
    <name type="scientific">Deinococcus radiophilus</name>
    <dbReference type="NCBI Taxonomy" id="32062"/>
    <lineage>
        <taxon>Bacteria</taxon>
        <taxon>Thermotogati</taxon>
        <taxon>Deinococcota</taxon>
        <taxon>Deinococci</taxon>
        <taxon>Deinococcales</taxon>
        <taxon>Deinococcaceae</taxon>
        <taxon>Deinococcus</taxon>
    </lineage>
</organism>
<dbReference type="Pfam" id="PF07508">
    <property type="entry name" value="Recombinase"/>
    <property type="match status" value="1"/>
</dbReference>
<proteinExistence type="predicted"/>
<dbReference type="InterPro" id="IPR025827">
    <property type="entry name" value="Zn_ribbon_recom_dom"/>
</dbReference>
<dbReference type="CDD" id="cd00338">
    <property type="entry name" value="Ser_Recombinase"/>
    <property type="match status" value="1"/>
</dbReference>
<name>A0A3S0IBS5_9DEIO</name>
<gene>
    <name evidence="4" type="ORF">EJ104_04075</name>
</gene>
<dbReference type="Proteomes" id="UP000277766">
    <property type="component" value="Unassembled WGS sequence"/>
</dbReference>
<feature type="coiled-coil region" evidence="1">
    <location>
        <begin position="408"/>
        <end position="459"/>
    </location>
</feature>
<dbReference type="InterPro" id="IPR038109">
    <property type="entry name" value="DNA_bind_recomb_sf"/>
</dbReference>
<dbReference type="PROSITE" id="PS51737">
    <property type="entry name" value="RECOMBINASE_DNA_BIND"/>
    <property type="match status" value="1"/>
</dbReference>
<evidence type="ECO:0000313" key="4">
    <source>
        <dbReference type="EMBL" id="RTR29028.1"/>
    </source>
</evidence>
<dbReference type="SMART" id="SM00857">
    <property type="entry name" value="Resolvase"/>
    <property type="match status" value="1"/>
</dbReference>
<dbReference type="Pfam" id="PF00239">
    <property type="entry name" value="Resolvase"/>
    <property type="match status" value="1"/>
</dbReference>
<feature type="domain" description="Recombinase" evidence="3">
    <location>
        <begin position="159"/>
        <end position="285"/>
    </location>
</feature>
<evidence type="ECO:0000313" key="5">
    <source>
        <dbReference type="Proteomes" id="UP000277766"/>
    </source>
</evidence>
<dbReference type="InterPro" id="IPR036162">
    <property type="entry name" value="Resolvase-like_N_sf"/>
</dbReference>